<dbReference type="Proteomes" id="UP000694924">
    <property type="component" value="Unplaced"/>
</dbReference>
<proteinExistence type="inferred from homology"/>
<dbReference type="Gene3D" id="3.90.640.10">
    <property type="entry name" value="Actin, Chain A, domain 4"/>
    <property type="match status" value="1"/>
</dbReference>
<reference evidence="3" key="1">
    <citation type="submission" date="2025-08" db="UniProtKB">
        <authorList>
            <consortium name="RefSeq"/>
        </authorList>
    </citation>
    <scope>IDENTIFICATION</scope>
    <source>
        <tissue evidence="3">Whole body</tissue>
    </source>
</reference>
<evidence type="ECO:0000313" key="2">
    <source>
        <dbReference type="Proteomes" id="UP000694924"/>
    </source>
</evidence>
<dbReference type="SUPFAM" id="SSF53067">
    <property type="entry name" value="Actin-like ATPase domain"/>
    <property type="match status" value="2"/>
</dbReference>
<organism evidence="2 3">
    <name type="scientific">Polistes dominula</name>
    <name type="common">European paper wasp</name>
    <name type="synonym">Vespa dominula</name>
    <dbReference type="NCBI Taxonomy" id="743375"/>
    <lineage>
        <taxon>Eukaryota</taxon>
        <taxon>Metazoa</taxon>
        <taxon>Ecdysozoa</taxon>
        <taxon>Arthropoda</taxon>
        <taxon>Hexapoda</taxon>
        <taxon>Insecta</taxon>
        <taxon>Pterygota</taxon>
        <taxon>Neoptera</taxon>
        <taxon>Endopterygota</taxon>
        <taxon>Hymenoptera</taxon>
        <taxon>Apocrita</taxon>
        <taxon>Aculeata</taxon>
        <taxon>Vespoidea</taxon>
        <taxon>Vespidae</taxon>
        <taxon>Polistinae</taxon>
        <taxon>Polistini</taxon>
        <taxon>Polistes</taxon>
    </lineage>
</organism>
<keyword evidence="2" id="KW-1185">Reference proteome</keyword>
<accession>A0ABM1IIC5</accession>
<evidence type="ECO:0000256" key="1">
    <source>
        <dbReference type="RuleBase" id="RU000487"/>
    </source>
</evidence>
<dbReference type="CDD" id="cd10207">
    <property type="entry name" value="ASKHA_NBD_Arp10"/>
    <property type="match status" value="1"/>
</dbReference>
<protein>
    <submittedName>
        <fullName evidence="3">Actin-related protein 10 isoform X1</fullName>
    </submittedName>
</protein>
<name>A0ABM1IIC5_POLDO</name>
<evidence type="ECO:0000313" key="3">
    <source>
        <dbReference type="RefSeq" id="XP_015179962.1"/>
    </source>
</evidence>
<dbReference type="InterPro" id="IPR043129">
    <property type="entry name" value="ATPase_NBD"/>
</dbReference>
<dbReference type="GeneID" id="107068259"/>
<dbReference type="SMART" id="SM00268">
    <property type="entry name" value="ACTIN"/>
    <property type="match status" value="1"/>
</dbReference>
<sequence>MAREYEGVRYISDKQMVIFDIGSAYTKFGYAGETMPRGIIKTIVKCPESKEMRKVFDYLDVDDLYQLLVEFLHLLFLRHVVISPKDSKVLIVESSLTPSQFRDTLAKVMFRHFEIGSLLFLPTHLATISTLGTDTVLVLDVGYQEATLIPIYEGVPILKAWQALPLGAQVVHKNIKTHLEKSLPDYDLTEDIIEDIKVRTCFVTTLERSKKLESQDPPTPPPAVKYPSVKTVTILGEIREKAYEVLWERDNDNLSIPTMILDAIIKCPIDIRRVLAENILLIGGTAMAKGFASRLKAELLSLLKSDLYADKLKIKTFKFHSAPSKPNYTAWLGGAIYGIADFPSRCLTKETYLKLNRVPDWTNLIDNQKEDSLICEM</sequence>
<dbReference type="RefSeq" id="XP_015179962.1">
    <property type="nucleotide sequence ID" value="XM_015324476.1"/>
</dbReference>
<dbReference type="Gene3D" id="3.30.420.40">
    <property type="match status" value="2"/>
</dbReference>
<dbReference type="InterPro" id="IPR004000">
    <property type="entry name" value="Actin"/>
</dbReference>
<gene>
    <name evidence="3" type="primary">LOC107068259</name>
</gene>
<dbReference type="Pfam" id="PF00022">
    <property type="entry name" value="Actin"/>
    <property type="match status" value="1"/>
</dbReference>
<dbReference type="PANTHER" id="PTHR11937">
    <property type="entry name" value="ACTIN"/>
    <property type="match status" value="1"/>
</dbReference>
<comment type="similarity">
    <text evidence="1">Belongs to the actin family.</text>
</comment>